<evidence type="ECO:0000313" key="2">
    <source>
        <dbReference type="EMBL" id="VFK68345.1"/>
    </source>
</evidence>
<dbReference type="AlphaFoldDB" id="A0A451AQR4"/>
<dbReference type="EMBL" id="CAADGD010000001">
    <property type="protein sequence ID" value="VFK68345.1"/>
    <property type="molecule type" value="Genomic_DNA"/>
</dbReference>
<name>A0A451AQR4_9GAMM</name>
<dbReference type="SUPFAM" id="SSF52402">
    <property type="entry name" value="Adenine nucleotide alpha hydrolases-like"/>
    <property type="match status" value="1"/>
</dbReference>
<dbReference type="Gene3D" id="3.40.50.620">
    <property type="entry name" value="HUPs"/>
    <property type="match status" value="1"/>
</dbReference>
<reference evidence="2" key="1">
    <citation type="submission" date="2019-02" db="EMBL/GenBank/DDBJ databases">
        <authorList>
            <person name="Gruber-Vodicka R. H."/>
            <person name="Seah K. B. B."/>
        </authorList>
    </citation>
    <scope>NUCLEOTIDE SEQUENCE</scope>
    <source>
        <strain evidence="2">BECK_BY19</strain>
        <strain evidence="1">BECK_BY8</strain>
    </source>
</reference>
<dbReference type="InterPro" id="IPR014729">
    <property type="entry name" value="Rossmann-like_a/b/a_fold"/>
</dbReference>
<organism evidence="2">
    <name type="scientific">Candidatus Kentrum sp. UNK</name>
    <dbReference type="NCBI Taxonomy" id="2126344"/>
    <lineage>
        <taxon>Bacteria</taxon>
        <taxon>Pseudomonadati</taxon>
        <taxon>Pseudomonadota</taxon>
        <taxon>Gammaproteobacteria</taxon>
        <taxon>Candidatus Kentrum</taxon>
    </lineage>
</organism>
<gene>
    <name evidence="1" type="ORF">BECKUNK1418G_GA0071005_100270</name>
    <name evidence="2" type="ORF">BECKUNK1418H_GA0071006_100170</name>
</gene>
<protein>
    <recommendedName>
        <fullName evidence="3">3'-phosphoadenosine 5'-phosphosulfate sulfotransferase (PAPS reductase)/FAD synthetase</fullName>
    </recommendedName>
</protein>
<evidence type="ECO:0000313" key="1">
    <source>
        <dbReference type="EMBL" id="VFK58266.1"/>
    </source>
</evidence>
<evidence type="ECO:0008006" key="3">
    <source>
        <dbReference type="Google" id="ProtNLM"/>
    </source>
</evidence>
<accession>A0A451AQR4</accession>
<dbReference type="EMBL" id="CAADFZ010000002">
    <property type="protein sequence ID" value="VFK58266.1"/>
    <property type="molecule type" value="Genomic_DNA"/>
</dbReference>
<proteinExistence type="predicted"/>
<sequence>MMTSERVMVRVLSLGGGVQSTAIAILIAQGRLPKPDLVVIVDTSRERESTWRYLGEYTEPLFRSMDIPFARIRTRDYLLDRPDEVPIVECGRVLIPAFIQHPGGAKGKMRGYCSGRWKERVFKRYLRSLGMNLVEVWIGISQDESRRRRESGLAWYRHRYPLLALNLSRNDCHGIIREYKWPQPLKSSCWMCPHMRAPEWVEMQRNYPADFEAACRLDEHMRTINPRAYLTVKCRPLRDGVDTFARQECLELSGCGAGFCFS</sequence>